<dbReference type="PANTHER" id="PTHR11926">
    <property type="entry name" value="GLUCOSYL/GLUCURONOSYL TRANSFERASES"/>
    <property type="match status" value="1"/>
</dbReference>
<dbReference type="AlphaFoldDB" id="A0A6A3B8U5"/>
<name>A0A6A3B8U5_HIBSY</name>
<dbReference type="PANTHER" id="PTHR11926:SF774">
    <property type="entry name" value="UDP-GLYCOSYLTRANSFERASE 85A1-RELATED"/>
    <property type="match status" value="1"/>
</dbReference>
<comment type="similarity">
    <text evidence="1">Belongs to the UDP-glycosyltransferase family.</text>
</comment>
<proteinExistence type="inferred from homology"/>
<keyword evidence="4" id="KW-1185">Reference proteome</keyword>
<evidence type="ECO:0000256" key="1">
    <source>
        <dbReference type="ARBA" id="ARBA00009995"/>
    </source>
</evidence>
<dbReference type="Proteomes" id="UP000436088">
    <property type="component" value="Unassembled WGS sequence"/>
</dbReference>
<evidence type="ECO:0008006" key="5">
    <source>
        <dbReference type="Google" id="ProtNLM"/>
    </source>
</evidence>
<gene>
    <name evidence="3" type="ORF">F3Y22_tig00110209pilonHSYRG00050</name>
</gene>
<protein>
    <recommendedName>
        <fullName evidence="5">UDP-Glycosyltransferase superfamily protein</fullName>
    </recommendedName>
</protein>
<evidence type="ECO:0000256" key="2">
    <source>
        <dbReference type="ARBA" id="ARBA00022676"/>
    </source>
</evidence>
<dbReference type="GO" id="GO:0080044">
    <property type="term" value="F:quercetin 7-O-glucosyltransferase activity"/>
    <property type="evidence" value="ECO:0007669"/>
    <property type="project" value="TreeGrafter"/>
</dbReference>
<evidence type="ECO:0000313" key="4">
    <source>
        <dbReference type="Proteomes" id="UP000436088"/>
    </source>
</evidence>
<organism evidence="3 4">
    <name type="scientific">Hibiscus syriacus</name>
    <name type="common">Rose of Sharon</name>
    <dbReference type="NCBI Taxonomy" id="106335"/>
    <lineage>
        <taxon>Eukaryota</taxon>
        <taxon>Viridiplantae</taxon>
        <taxon>Streptophyta</taxon>
        <taxon>Embryophyta</taxon>
        <taxon>Tracheophyta</taxon>
        <taxon>Spermatophyta</taxon>
        <taxon>Magnoliopsida</taxon>
        <taxon>eudicotyledons</taxon>
        <taxon>Gunneridae</taxon>
        <taxon>Pentapetalae</taxon>
        <taxon>rosids</taxon>
        <taxon>malvids</taxon>
        <taxon>Malvales</taxon>
        <taxon>Malvaceae</taxon>
        <taxon>Malvoideae</taxon>
        <taxon>Hibiscus</taxon>
    </lineage>
</organism>
<comment type="caution">
    <text evidence="3">The sequence shown here is derived from an EMBL/GenBank/DDBJ whole genome shotgun (WGS) entry which is preliminary data.</text>
</comment>
<accession>A0A6A3B8U5</accession>
<dbReference type="EMBL" id="VEPZ02000877">
    <property type="protein sequence ID" value="KAE8713450.1"/>
    <property type="molecule type" value="Genomic_DNA"/>
</dbReference>
<keyword evidence="2" id="KW-0328">Glycosyltransferase</keyword>
<keyword evidence="2" id="KW-0808">Transferase</keyword>
<dbReference type="SUPFAM" id="SSF53756">
    <property type="entry name" value="UDP-Glycosyltransferase/glycogen phosphorylase"/>
    <property type="match status" value="1"/>
</dbReference>
<dbReference type="GO" id="GO:0080043">
    <property type="term" value="F:quercetin 3-O-glucosyltransferase activity"/>
    <property type="evidence" value="ECO:0007669"/>
    <property type="project" value="TreeGrafter"/>
</dbReference>
<reference evidence="3" key="1">
    <citation type="submission" date="2019-09" db="EMBL/GenBank/DDBJ databases">
        <title>Draft genome information of white flower Hibiscus syriacus.</title>
        <authorList>
            <person name="Kim Y.-M."/>
        </authorList>
    </citation>
    <scope>NUCLEOTIDE SEQUENCE [LARGE SCALE GENOMIC DNA]</scope>
    <source>
        <strain evidence="3">YM2019G1</strain>
    </source>
</reference>
<evidence type="ECO:0000313" key="3">
    <source>
        <dbReference type="EMBL" id="KAE8713450.1"/>
    </source>
</evidence>
<dbReference type="Gene3D" id="3.40.50.2000">
    <property type="entry name" value="Glycogen Phosphorylase B"/>
    <property type="match status" value="4"/>
</dbReference>
<sequence>MLDLSGAKSKKPKPFRSPNLTEQLLSHEDFLETRTDYEELIRRSIQPPKGNTFNVQPRVLLGVKGCIFGARLGYRARWCPIGYLGTLALRWSGYRAEATVALCGRRFEEVEGKGEERYAAGRDEKKIVSTYNSTQKLHAILVPYPLQGHVIPSVNLDIKLASKGFAITFVNTQFVHQQTAKAHPEIGSDIFAAVKESNLDIRYTAVSNDCKEVRVALCVVLDGTGFGVYVVLSLGSSPENGHFGNKDCREDTVNYIPEVAAVEQRDTMSYLQEADTTSFVHQIIFTAFQDVKNADFVLCNTAQELALGTITALHAKVPFYTIGPIFPLGFTKSRVATSLWSESNCTQWLDKKPPGSVFKVGFLWVLRPDIVSSDVADPLPVGFQEEVNDRAMIVPWKLVVDDWEMGINLSNRTPITKEEVSDNVNRLMSGQSGDQYRNKVEETREILETTVSSETKMDILIKEIKAKCQIKPIS</sequence>